<dbReference type="OrthoDB" id="581579at2"/>
<dbReference type="AlphaFoldDB" id="A0A1I6DEY1"/>
<reference evidence="2" key="1">
    <citation type="submission" date="2016-10" db="EMBL/GenBank/DDBJ databases">
        <authorList>
            <person name="Varghese N."/>
            <person name="Submissions S."/>
        </authorList>
    </citation>
    <scope>NUCLEOTIDE SEQUENCE [LARGE SCALE GENOMIC DNA]</scope>
    <source>
        <strain evidence="2">DSM 44232</strain>
    </source>
</reference>
<accession>A0A1I6DEY1</accession>
<dbReference type="InterPro" id="IPR012348">
    <property type="entry name" value="RNR-like"/>
</dbReference>
<dbReference type="EMBL" id="FOYL01000002">
    <property type="protein sequence ID" value="SFR03938.1"/>
    <property type="molecule type" value="Genomic_DNA"/>
</dbReference>
<dbReference type="STRING" id="84724.SAMN04488564_102418"/>
<dbReference type="GO" id="GO:0016491">
    <property type="term" value="F:oxidoreductase activity"/>
    <property type="evidence" value="ECO:0007669"/>
    <property type="project" value="InterPro"/>
</dbReference>
<proteinExistence type="predicted"/>
<dbReference type="Proteomes" id="UP000198583">
    <property type="component" value="Unassembled WGS sequence"/>
</dbReference>
<evidence type="ECO:0000313" key="2">
    <source>
        <dbReference type="Proteomes" id="UP000198583"/>
    </source>
</evidence>
<keyword evidence="2" id="KW-1185">Reference proteome</keyword>
<protein>
    <submittedName>
        <fullName evidence="1">p-aminobenzoate N-oxygenase AurF</fullName>
    </submittedName>
</protein>
<dbReference type="InterPro" id="IPR025859">
    <property type="entry name" value="AurF/CmlI"/>
</dbReference>
<dbReference type="Pfam" id="PF11583">
    <property type="entry name" value="AurF"/>
    <property type="match status" value="1"/>
</dbReference>
<sequence>MSTDLERDLLVQLTRRWGKRVAVKKDELDLDGHFDAGLPDFPEHLVPVLGLPGAEKLDRDARERILSAAWIAYNAKTAAIEDEIILPACRLMLQERIPVRRDDVAVDALHQTIIDEHYHILMCHNAVGVTRRRRDMAGVRFAPDVWSVVQGRAAARAGLSGFDRDIVDIAFSLAAETTISGFLSALSTAQEIQPMNRITTDLHRRDESGHAVVFRELCGSLYRNLDGTQQQTFREALVNGLTAFRSADLEPWVTVAAQGGFEIGVDQLAEWAASRPVPKRDTGPLQLLLDDLGISHDLVET</sequence>
<gene>
    <name evidence="1" type="ORF">SAMN04488564_102418</name>
</gene>
<evidence type="ECO:0000313" key="1">
    <source>
        <dbReference type="EMBL" id="SFR03938.1"/>
    </source>
</evidence>
<organism evidence="1 2">
    <name type="scientific">Lentzea waywayandensis</name>
    <dbReference type="NCBI Taxonomy" id="84724"/>
    <lineage>
        <taxon>Bacteria</taxon>
        <taxon>Bacillati</taxon>
        <taxon>Actinomycetota</taxon>
        <taxon>Actinomycetes</taxon>
        <taxon>Pseudonocardiales</taxon>
        <taxon>Pseudonocardiaceae</taxon>
        <taxon>Lentzea</taxon>
    </lineage>
</organism>
<dbReference type="Gene3D" id="1.10.620.20">
    <property type="entry name" value="Ribonucleotide Reductase, subunit A"/>
    <property type="match status" value="1"/>
</dbReference>
<name>A0A1I6DEY1_9PSEU</name>
<dbReference type="RefSeq" id="WP_093588981.1">
    <property type="nucleotide sequence ID" value="NZ_FOYL01000002.1"/>
</dbReference>